<dbReference type="Proteomes" id="UP000033423">
    <property type="component" value="Unassembled WGS sequence"/>
</dbReference>
<sequence>MAAPFINQMTTSPVFEFRHRMSLLPSPSKSFFVLLLLDLNSTATILSAVILTVHWLPMDTSQPLQAINSEPSAGDALIIT</sequence>
<accession>A0A0F3GNI1</accession>
<comment type="caution">
    <text evidence="2">The sequence shown here is derived from an EMBL/GenBank/DDBJ whole genome shotgun (WGS) entry which is preliminary data.</text>
</comment>
<feature type="transmembrane region" description="Helical" evidence="1">
    <location>
        <begin position="31"/>
        <end position="56"/>
    </location>
</feature>
<protein>
    <submittedName>
        <fullName evidence="2">Uncharacterized protein</fullName>
    </submittedName>
</protein>
<evidence type="ECO:0000313" key="2">
    <source>
        <dbReference type="EMBL" id="KJU82253.1"/>
    </source>
</evidence>
<name>A0A0F3GNI1_9BACT</name>
<organism evidence="2 3">
    <name type="scientific">Candidatus Magnetobacterium bavaricum</name>
    <dbReference type="NCBI Taxonomy" id="29290"/>
    <lineage>
        <taxon>Bacteria</taxon>
        <taxon>Pseudomonadati</taxon>
        <taxon>Nitrospirota</taxon>
        <taxon>Thermodesulfovibrionia</taxon>
        <taxon>Thermodesulfovibrionales</taxon>
        <taxon>Candidatus Magnetobacteriaceae</taxon>
        <taxon>Candidatus Magnetobacterium</taxon>
    </lineage>
</organism>
<gene>
    <name evidence="2" type="ORF">MBAV_005555</name>
</gene>
<dbReference type="EMBL" id="LACI01002381">
    <property type="protein sequence ID" value="KJU82253.1"/>
    <property type="molecule type" value="Genomic_DNA"/>
</dbReference>
<evidence type="ECO:0000313" key="3">
    <source>
        <dbReference type="Proteomes" id="UP000033423"/>
    </source>
</evidence>
<evidence type="ECO:0000256" key="1">
    <source>
        <dbReference type="SAM" id="Phobius"/>
    </source>
</evidence>
<reference evidence="2 3" key="1">
    <citation type="submission" date="2015-02" db="EMBL/GenBank/DDBJ databases">
        <title>Single-cell genomics of uncultivated deep-branching MTB reveals a conserved set of magnetosome genes.</title>
        <authorList>
            <person name="Kolinko S."/>
            <person name="Richter M."/>
            <person name="Glockner F.O."/>
            <person name="Brachmann A."/>
            <person name="Schuler D."/>
        </authorList>
    </citation>
    <scope>NUCLEOTIDE SEQUENCE [LARGE SCALE GENOMIC DNA]</scope>
    <source>
        <strain evidence="2">TM-1</strain>
    </source>
</reference>
<proteinExistence type="predicted"/>
<dbReference type="AlphaFoldDB" id="A0A0F3GNI1"/>
<keyword evidence="3" id="KW-1185">Reference proteome</keyword>
<keyword evidence="1" id="KW-1133">Transmembrane helix</keyword>
<keyword evidence="1" id="KW-0472">Membrane</keyword>
<keyword evidence="1" id="KW-0812">Transmembrane</keyword>